<keyword evidence="1" id="KW-0812">Transmembrane</keyword>
<dbReference type="InterPro" id="IPR050879">
    <property type="entry name" value="Acyltransferase_3"/>
</dbReference>
<dbReference type="STRING" id="31234.E3M5U1"/>
<dbReference type="EMBL" id="DS268425">
    <property type="protein sequence ID" value="EFO92430.1"/>
    <property type="molecule type" value="Genomic_DNA"/>
</dbReference>
<dbReference type="Pfam" id="PF19040">
    <property type="entry name" value="SGNH"/>
    <property type="match status" value="1"/>
</dbReference>
<feature type="transmembrane region" description="Helical" evidence="1">
    <location>
        <begin position="12"/>
        <end position="28"/>
    </location>
</feature>
<feature type="transmembrane region" description="Helical" evidence="1">
    <location>
        <begin position="406"/>
        <end position="424"/>
    </location>
</feature>
<dbReference type="PANTHER" id="PTHR23028:SF135">
    <property type="entry name" value="ACYL_TRANSF_3 DOMAIN-CONTAINING PROTEIN"/>
    <property type="match status" value="1"/>
</dbReference>
<dbReference type="eggNOG" id="ENOG502SGA9">
    <property type="taxonomic scope" value="Eukaryota"/>
</dbReference>
<proteinExistence type="predicted"/>
<evidence type="ECO:0008006" key="6">
    <source>
        <dbReference type="Google" id="ProtNLM"/>
    </source>
</evidence>
<dbReference type="AlphaFoldDB" id="E3M5U1"/>
<feature type="transmembrane region" description="Helical" evidence="1">
    <location>
        <begin position="221"/>
        <end position="241"/>
    </location>
</feature>
<dbReference type="InterPro" id="IPR002656">
    <property type="entry name" value="Acyl_transf_3_dom"/>
</dbReference>
<keyword evidence="1" id="KW-1133">Transmembrane helix</keyword>
<feature type="transmembrane region" description="Helical" evidence="1">
    <location>
        <begin position="93"/>
        <end position="111"/>
    </location>
</feature>
<evidence type="ECO:0000256" key="1">
    <source>
        <dbReference type="SAM" id="Phobius"/>
    </source>
</evidence>
<name>E3M5U1_CAERE</name>
<dbReference type="OMA" id="NAVECKI"/>
<evidence type="ECO:0000313" key="5">
    <source>
        <dbReference type="Proteomes" id="UP000008281"/>
    </source>
</evidence>
<feature type="domain" description="Acyltransferase 3" evidence="2">
    <location>
        <begin position="10"/>
        <end position="391"/>
    </location>
</feature>
<protein>
    <recommendedName>
        <fullName evidence="6">Acyl_transf_3 domain-containing protein</fullName>
    </recommendedName>
</protein>
<feature type="transmembrane region" description="Helical" evidence="1">
    <location>
        <begin position="184"/>
        <end position="201"/>
    </location>
</feature>
<feature type="transmembrane region" description="Helical" evidence="1">
    <location>
        <begin position="374"/>
        <end position="394"/>
    </location>
</feature>
<dbReference type="Proteomes" id="UP000008281">
    <property type="component" value="Unassembled WGS sequence"/>
</dbReference>
<feature type="transmembrane region" description="Helical" evidence="1">
    <location>
        <begin position="162"/>
        <end position="179"/>
    </location>
</feature>
<dbReference type="Pfam" id="PF01757">
    <property type="entry name" value="Acyl_transf_3"/>
    <property type="match status" value="1"/>
</dbReference>
<feature type="transmembrane region" description="Helical" evidence="1">
    <location>
        <begin position="53"/>
        <end position="72"/>
    </location>
</feature>
<dbReference type="GO" id="GO:0000271">
    <property type="term" value="P:polysaccharide biosynthetic process"/>
    <property type="evidence" value="ECO:0007669"/>
    <property type="project" value="TreeGrafter"/>
</dbReference>
<dbReference type="HOGENOM" id="CLU_005679_12_1_1"/>
<reference evidence="4" key="1">
    <citation type="submission" date="2007-07" db="EMBL/GenBank/DDBJ databases">
        <title>PCAP assembly of the Caenorhabditis remanei genome.</title>
        <authorList>
            <consortium name="The Caenorhabditis remanei Sequencing Consortium"/>
            <person name="Wilson R.K."/>
        </authorList>
    </citation>
    <scope>NUCLEOTIDE SEQUENCE [LARGE SCALE GENOMIC DNA]</scope>
    <source>
        <strain evidence="4">PB4641</strain>
    </source>
</reference>
<dbReference type="InterPro" id="IPR043968">
    <property type="entry name" value="SGNH"/>
</dbReference>
<dbReference type="GO" id="GO:0016020">
    <property type="term" value="C:membrane"/>
    <property type="evidence" value="ECO:0007669"/>
    <property type="project" value="TreeGrafter"/>
</dbReference>
<gene>
    <name evidence="4" type="ORF">CRE_11142</name>
</gene>
<evidence type="ECO:0000313" key="4">
    <source>
        <dbReference type="EMBL" id="EFO92430.1"/>
    </source>
</evidence>
<accession>E3M5U1</accession>
<feature type="transmembrane region" description="Helical" evidence="1">
    <location>
        <begin position="343"/>
        <end position="362"/>
    </location>
</feature>
<dbReference type="GO" id="GO:0016747">
    <property type="term" value="F:acyltransferase activity, transferring groups other than amino-acyl groups"/>
    <property type="evidence" value="ECO:0007669"/>
    <property type="project" value="InterPro"/>
</dbReference>
<dbReference type="InParanoid" id="E3M5U1"/>
<organism evidence="5">
    <name type="scientific">Caenorhabditis remanei</name>
    <name type="common">Caenorhabditis vulgaris</name>
    <dbReference type="NCBI Taxonomy" id="31234"/>
    <lineage>
        <taxon>Eukaryota</taxon>
        <taxon>Metazoa</taxon>
        <taxon>Ecdysozoa</taxon>
        <taxon>Nematoda</taxon>
        <taxon>Chromadorea</taxon>
        <taxon>Rhabditida</taxon>
        <taxon>Rhabditina</taxon>
        <taxon>Rhabditomorpha</taxon>
        <taxon>Rhabditoidea</taxon>
        <taxon>Rhabditidae</taxon>
        <taxon>Peloderinae</taxon>
        <taxon>Caenorhabditis</taxon>
    </lineage>
</organism>
<evidence type="ECO:0000259" key="3">
    <source>
        <dbReference type="Pfam" id="PF19040"/>
    </source>
</evidence>
<keyword evidence="1" id="KW-0472">Membrane</keyword>
<dbReference type="PANTHER" id="PTHR23028">
    <property type="entry name" value="ACETYLTRANSFERASE"/>
    <property type="match status" value="1"/>
</dbReference>
<sequence length="729" mass="84611">MDRQKPKRLDLQGIRGLAILLVLGFHFFPEFCPNGYLGVDQSVRTVFVFTKRLSFRFFVLSGFLMCMLLKRAENQSTCYLITLFYSKRFKRILPLYLLIIFISMICLYIFFPSTSIETNQESAIHALLFVSNRPKTTQEDYFQLLAIAMDIFTHTWSLSVEIQFYFLVPFIFLFAIKVPERFQLGYYGTIGFISFVYYDTLPPTLAFNSVYARIWQFLIGSWQTIKSGNLLLVLGMVVYLLSVSKPQFQYQVLANEEEEEELECQQHMIEEESNSASSIFSQHAVFVLLAFLISVTAYPHKLPDLAIRFDLAGRIPPLKPVITIGTGLLMLFSEDNIILSNRVLTYIGDISYSLYLIHWPIYAYWKLTCDGDTFLLISALVGSVILAIITYEAYEKWYLKLSSTNVGLVVTTLFFMNVVLIKRYEISDYINNVGPSFDNITRHMTLKDAENFNYRWTVNDVKNLFAPTCVYENPKTPLGWCRHTGLSKSGKYKLAIIGNSWAANHGKMFYQECSSKAKSIMQGSAFACEPLYATGQTDICKANLTDFQDRVKKEKPDYAFIITRFKSIGDRWPKGVKSFKNDKVYQTMKEQMLKFLPNIKYKLYILNSIPQVDSRYILKIVGLLKNNTNLVNIDVSEYFIEGSHYSVFQKKLVRHDGYEMARSRHAQLMKDCKGKCEMIDYLPEFYNNATKTFRYFDERGFSYWTMPSHLSPHGIEHIRHLWTDICRKL</sequence>
<feature type="domain" description="SGNH" evidence="3">
    <location>
        <begin position="469"/>
        <end position="723"/>
    </location>
</feature>
<keyword evidence="5" id="KW-1185">Reference proteome</keyword>
<evidence type="ECO:0000259" key="2">
    <source>
        <dbReference type="Pfam" id="PF01757"/>
    </source>
</evidence>
<dbReference type="OrthoDB" id="5825384at2759"/>